<reference evidence="1 2" key="1">
    <citation type="submission" date="2017-09" db="EMBL/GenBank/DDBJ databases">
        <title>Comparative genomics of rhizobia isolated from Phaseolus vulgaris in China.</title>
        <authorList>
            <person name="Tong W."/>
        </authorList>
    </citation>
    <scope>NUCLEOTIDE SEQUENCE [LARGE SCALE GENOMIC DNA]</scope>
    <source>
        <strain evidence="1 2">L101</strain>
    </source>
</reference>
<dbReference type="Proteomes" id="UP000218807">
    <property type="component" value="Unassembled WGS sequence"/>
</dbReference>
<gene>
    <name evidence="1" type="ORF">CPT34_03755</name>
</gene>
<name>A0A2A5L0E7_9HYPH</name>
<keyword evidence="2" id="KW-1185">Reference proteome</keyword>
<comment type="caution">
    <text evidence="1">The sequence shown here is derived from an EMBL/GenBank/DDBJ whole genome shotgun (WGS) entry which is preliminary data.</text>
</comment>
<evidence type="ECO:0000313" key="1">
    <source>
        <dbReference type="EMBL" id="PCK82665.1"/>
    </source>
</evidence>
<accession>A0A2A5L0E7</accession>
<organism evidence="1 2">
    <name type="scientific">Rhizobium sophoriradicis</name>
    <dbReference type="NCBI Taxonomy" id="1535245"/>
    <lineage>
        <taxon>Bacteria</taxon>
        <taxon>Pseudomonadati</taxon>
        <taxon>Pseudomonadota</taxon>
        <taxon>Alphaproteobacteria</taxon>
        <taxon>Hyphomicrobiales</taxon>
        <taxon>Rhizobiaceae</taxon>
        <taxon>Rhizobium/Agrobacterium group</taxon>
        <taxon>Rhizobium</taxon>
    </lineage>
</organism>
<sequence>MPAFSRPFKIAFERGASDRRSITFVAHKPEIHTTAEYALVKSGAKIHEIMAKDSPFWLIRLNRGLFIHEKALRMRNAKGGKLFHVKYIRRKAP</sequence>
<dbReference type="EMBL" id="NXDM01000002">
    <property type="protein sequence ID" value="PCK82665.1"/>
    <property type="molecule type" value="Genomic_DNA"/>
</dbReference>
<dbReference type="RefSeq" id="WP_096762108.1">
    <property type="nucleotide sequence ID" value="NZ_NXDM01000002.1"/>
</dbReference>
<protein>
    <submittedName>
        <fullName evidence="1">Uncharacterized protein</fullName>
    </submittedName>
</protein>
<evidence type="ECO:0000313" key="2">
    <source>
        <dbReference type="Proteomes" id="UP000218807"/>
    </source>
</evidence>
<dbReference type="AlphaFoldDB" id="A0A2A5L0E7"/>
<proteinExistence type="predicted"/>